<protein>
    <submittedName>
        <fullName evidence="2">Uncharacterized protein</fullName>
    </submittedName>
</protein>
<feature type="compositionally biased region" description="Basic and acidic residues" evidence="1">
    <location>
        <begin position="20"/>
        <end position="45"/>
    </location>
</feature>
<dbReference type="InParanoid" id="G3HG84"/>
<gene>
    <name evidence="2" type="ORF">I79_009605</name>
</gene>
<name>G3HG84_CRIGR</name>
<dbReference type="AlphaFoldDB" id="G3HG84"/>
<dbReference type="Proteomes" id="UP000001075">
    <property type="component" value="Unassembled WGS sequence"/>
</dbReference>
<accession>G3HG84</accession>
<organism evidence="2 3">
    <name type="scientific">Cricetulus griseus</name>
    <name type="common">Chinese hamster</name>
    <name type="synonym">Cricetulus barabensis griseus</name>
    <dbReference type="NCBI Taxonomy" id="10029"/>
    <lineage>
        <taxon>Eukaryota</taxon>
        <taxon>Metazoa</taxon>
        <taxon>Chordata</taxon>
        <taxon>Craniata</taxon>
        <taxon>Vertebrata</taxon>
        <taxon>Euteleostomi</taxon>
        <taxon>Mammalia</taxon>
        <taxon>Eutheria</taxon>
        <taxon>Euarchontoglires</taxon>
        <taxon>Glires</taxon>
        <taxon>Rodentia</taxon>
        <taxon>Myomorpha</taxon>
        <taxon>Muroidea</taxon>
        <taxon>Cricetidae</taxon>
        <taxon>Cricetinae</taxon>
        <taxon>Cricetulus</taxon>
    </lineage>
</organism>
<sequence>MEHMERRATPRARSHSVKGGSREVAGEENQRRRFQDAKATGRYEGGRVMAGRSGATLSSVGREGRREPPPPWTH</sequence>
<dbReference type="EMBL" id="JH000344">
    <property type="protein sequence ID" value="EGW07055.1"/>
    <property type="molecule type" value="Genomic_DNA"/>
</dbReference>
<evidence type="ECO:0000256" key="1">
    <source>
        <dbReference type="SAM" id="MobiDB-lite"/>
    </source>
</evidence>
<proteinExistence type="predicted"/>
<evidence type="ECO:0000313" key="3">
    <source>
        <dbReference type="Proteomes" id="UP000001075"/>
    </source>
</evidence>
<reference evidence="3" key="1">
    <citation type="journal article" date="2011" name="Nat. Biotechnol.">
        <title>The genomic sequence of the Chinese hamster ovary (CHO)-K1 cell line.</title>
        <authorList>
            <person name="Xu X."/>
            <person name="Nagarajan H."/>
            <person name="Lewis N.E."/>
            <person name="Pan S."/>
            <person name="Cai Z."/>
            <person name="Liu X."/>
            <person name="Chen W."/>
            <person name="Xie M."/>
            <person name="Wang W."/>
            <person name="Hammond S."/>
            <person name="Andersen M.R."/>
            <person name="Neff N."/>
            <person name="Passarelli B."/>
            <person name="Koh W."/>
            <person name="Fan H.C."/>
            <person name="Wang J."/>
            <person name="Gui Y."/>
            <person name="Lee K.H."/>
            <person name="Betenbaugh M.J."/>
            <person name="Quake S.R."/>
            <person name="Famili I."/>
            <person name="Palsson B.O."/>
            <person name="Wang J."/>
        </authorList>
    </citation>
    <scope>NUCLEOTIDE SEQUENCE [LARGE SCALE GENOMIC DNA]</scope>
    <source>
        <strain evidence="3">CHO K1 cell line</strain>
    </source>
</reference>
<evidence type="ECO:0000313" key="2">
    <source>
        <dbReference type="EMBL" id="EGW07055.1"/>
    </source>
</evidence>
<feature type="region of interest" description="Disordered" evidence="1">
    <location>
        <begin position="1"/>
        <end position="74"/>
    </location>
</feature>